<dbReference type="EMBL" id="VSRR010023562">
    <property type="protein sequence ID" value="MPC65590.1"/>
    <property type="molecule type" value="Genomic_DNA"/>
</dbReference>
<organism evidence="2 3">
    <name type="scientific">Portunus trituberculatus</name>
    <name type="common">Swimming crab</name>
    <name type="synonym">Neptunus trituberculatus</name>
    <dbReference type="NCBI Taxonomy" id="210409"/>
    <lineage>
        <taxon>Eukaryota</taxon>
        <taxon>Metazoa</taxon>
        <taxon>Ecdysozoa</taxon>
        <taxon>Arthropoda</taxon>
        <taxon>Crustacea</taxon>
        <taxon>Multicrustacea</taxon>
        <taxon>Malacostraca</taxon>
        <taxon>Eumalacostraca</taxon>
        <taxon>Eucarida</taxon>
        <taxon>Decapoda</taxon>
        <taxon>Pleocyemata</taxon>
        <taxon>Brachyura</taxon>
        <taxon>Eubrachyura</taxon>
        <taxon>Portunoidea</taxon>
        <taxon>Portunidae</taxon>
        <taxon>Portuninae</taxon>
        <taxon>Portunus</taxon>
    </lineage>
</organism>
<keyword evidence="3" id="KW-1185">Reference proteome</keyword>
<reference evidence="2 3" key="1">
    <citation type="submission" date="2019-05" db="EMBL/GenBank/DDBJ databases">
        <title>Another draft genome of Portunus trituberculatus and its Hox gene families provides insights of decapod evolution.</title>
        <authorList>
            <person name="Jeong J.-H."/>
            <person name="Song I."/>
            <person name="Kim S."/>
            <person name="Choi T."/>
            <person name="Kim D."/>
            <person name="Ryu S."/>
            <person name="Kim W."/>
        </authorList>
    </citation>
    <scope>NUCLEOTIDE SEQUENCE [LARGE SCALE GENOMIC DNA]</scope>
    <source>
        <tissue evidence="2">Muscle</tissue>
    </source>
</reference>
<name>A0A5B7H048_PORTR</name>
<evidence type="ECO:0000313" key="2">
    <source>
        <dbReference type="EMBL" id="MPC65590.1"/>
    </source>
</evidence>
<dbReference type="AlphaFoldDB" id="A0A5B7H048"/>
<feature type="region of interest" description="Disordered" evidence="1">
    <location>
        <begin position="28"/>
        <end position="51"/>
    </location>
</feature>
<sequence>MCPNSAAMKGLGRRPYLYFIPPPRPWDARPIEGRPKGHKPRGTSGQYKPRVTSAQRCNLWERGPDGVLQPARP</sequence>
<dbReference type="Proteomes" id="UP000324222">
    <property type="component" value="Unassembled WGS sequence"/>
</dbReference>
<accession>A0A5B7H048</accession>
<comment type="caution">
    <text evidence="2">The sequence shown here is derived from an EMBL/GenBank/DDBJ whole genome shotgun (WGS) entry which is preliminary data.</text>
</comment>
<evidence type="ECO:0000256" key="1">
    <source>
        <dbReference type="SAM" id="MobiDB-lite"/>
    </source>
</evidence>
<gene>
    <name evidence="2" type="ORF">E2C01_059728</name>
</gene>
<protein>
    <submittedName>
        <fullName evidence="2">Uncharacterized protein</fullName>
    </submittedName>
</protein>
<evidence type="ECO:0000313" key="3">
    <source>
        <dbReference type="Proteomes" id="UP000324222"/>
    </source>
</evidence>
<proteinExistence type="predicted"/>